<reference evidence="2 3" key="1">
    <citation type="submission" date="2020-08" db="EMBL/GenBank/DDBJ databases">
        <title>Genomic Encyclopedia of Type Strains, Phase IV (KMG-IV): sequencing the most valuable type-strain genomes for metagenomic binning, comparative biology and taxonomic classification.</title>
        <authorList>
            <person name="Goeker M."/>
        </authorList>
    </citation>
    <scope>NUCLEOTIDE SEQUENCE [LARGE SCALE GENOMIC DNA]</scope>
    <source>
        <strain evidence="2 3">DSM 102238</strain>
    </source>
</reference>
<evidence type="ECO:0000256" key="1">
    <source>
        <dbReference type="SAM" id="MobiDB-lite"/>
    </source>
</evidence>
<comment type="caution">
    <text evidence="2">The sequence shown here is derived from an EMBL/GenBank/DDBJ whole genome shotgun (WGS) entry which is preliminary data.</text>
</comment>
<sequence length="183" mass="20270">MPAHDLAPDYRSRQIVRDLQAFAADPRVGHGVALRDDPDLRRFAADLRAGDWHRIADADPDNLAARLPDWRERGRALLARDTALVSDYAAAQAGDDAARDRLRASVEGGHGEPDLARASRWDTTDRSCMSVAEAAADLASYAEALAEDRVEYVGDEDCDESEHEADDDIRDYEEGDAPGRYYR</sequence>
<evidence type="ECO:0000313" key="3">
    <source>
        <dbReference type="Proteomes" id="UP000542776"/>
    </source>
</evidence>
<feature type="region of interest" description="Disordered" evidence="1">
    <location>
        <begin position="151"/>
        <end position="183"/>
    </location>
</feature>
<dbReference type="Proteomes" id="UP000542776">
    <property type="component" value="Unassembled WGS sequence"/>
</dbReference>
<evidence type="ECO:0000313" key="2">
    <source>
        <dbReference type="EMBL" id="MBB3998387.1"/>
    </source>
</evidence>
<gene>
    <name evidence="2" type="ORF">GGR04_002228</name>
</gene>
<dbReference type="RefSeq" id="WP_183199928.1">
    <property type="nucleotide sequence ID" value="NZ_JACIEK010000005.1"/>
</dbReference>
<keyword evidence="3" id="KW-1185">Reference proteome</keyword>
<dbReference type="AlphaFoldDB" id="A0A7W6H4G9"/>
<feature type="compositionally biased region" description="Acidic residues" evidence="1">
    <location>
        <begin position="153"/>
        <end position="176"/>
    </location>
</feature>
<accession>A0A7W6H4G9</accession>
<organism evidence="2 3">
    <name type="scientific">Aureimonas pseudogalii</name>
    <dbReference type="NCBI Taxonomy" id="1744844"/>
    <lineage>
        <taxon>Bacteria</taxon>
        <taxon>Pseudomonadati</taxon>
        <taxon>Pseudomonadota</taxon>
        <taxon>Alphaproteobacteria</taxon>
        <taxon>Hyphomicrobiales</taxon>
        <taxon>Aurantimonadaceae</taxon>
        <taxon>Aureimonas</taxon>
    </lineage>
</organism>
<name>A0A7W6H4G9_9HYPH</name>
<dbReference type="EMBL" id="JACIEK010000005">
    <property type="protein sequence ID" value="MBB3998387.1"/>
    <property type="molecule type" value="Genomic_DNA"/>
</dbReference>
<proteinExistence type="predicted"/>
<protein>
    <submittedName>
        <fullName evidence="2">Uncharacterized protein</fullName>
    </submittedName>
</protein>